<dbReference type="EMBL" id="AJ248284">
    <property type="protein sequence ID" value="CAB49420.1"/>
    <property type="molecule type" value="Genomic_DNA"/>
</dbReference>
<evidence type="ECO:0000313" key="2">
    <source>
        <dbReference type="EMBL" id="CCE69887.1"/>
    </source>
</evidence>
<dbReference type="PIR" id="E75167">
    <property type="entry name" value="E75167"/>
</dbReference>
<name>Q9V1C9_PYRAB</name>
<reference evidence="1" key="1">
    <citation type="submission" date="1999-07" db="EMBL/GenBank/DDBJ databases">
        <authorList>
            <person name="Genoscope"/>
        </authorList>
    </citation>
    <scope>NUCLEOTIDE SEQUENCE</scope>
    <source>
        <strain evidence="1">Orsay</strain>
    </source>
</reference>
<reference evidence="1" key="2">
    <citation type="journal article" date="2000" name="J. Mol. Biol.">
        <title>Archaeal homologs of eukaryotic methylation guide small nucleolar RNAs: lessons from the Pyrococcus genomes.</title>
        <authorList>
            <person name="Gaspin C."/>
            <person name="Cavaille J."/>
            <person name="Erauso G."/>
        </authorList>
    </citation>
    <scope>NUCLEOTIDE SEQUENCE</scope>
    <source>
        <strain evidence="1">Orsay</strain>
    </source>
</reference>
<dbReference type="PATRIC" id="fig|272844.11.peg.533"/>
<evidence type="ECO:0000313" key="4">
    <source>
        <dbReference type="Proteomes" id="UP000009139"/>
    </source>
</evidence>
<dbReference type="Proteomes" id="UP000000810">
    <property type="component" value="Chromosome"/>
</dbReference>
<dbReference type="EMBL" id="HE613800">
    <property type="protein sequence ID" value="CCE69887.1"/>
    <property type="molecule type" value="Genomic_DNA"/>
</dbReference>
<dbReference type="RefSeq" id="WP_010867622.1">
    <property type="nucleotide sequence ID" value="NC_000868.1"/>
</dbReference>
<dbReference type="STRING" id="272844.PAB0337"/>
<reference evidence="1" key="3">
    <citation type="journal article" date="2001" name="Genome Res.">
        <title>Genome evolution at the genus level: comparison of three complete genomes of hyperthermophilic archaea.</title>
        <authorList>
            <person name="Lecompte O."/>
            <person name="Ripp R."/>
            <person name="Puzos-Barbe V."/>
            <person name="Duprat S."/>
            <person name="Heilig R."/>
            <person name="Dietrich J."/>
            <person name="Thierry J.C."/>
            <person name="Poch O."/>
        </authorList>
    </citation>
    <scope>NUCLEOTIDE SEQUENCE</scope>
    <source>
        <strain evidence="1">Orsay</strain>
    </source>
</reference>
<dbReference type="eggNOG" id="arCOG00388">
    <property type="taxonomic scope" value="Archaea"/>
</dbReference>
<accession>Q9V1C9</accession>
<dbReference type="Proteomes" id="UP000009139">
    <property type="component" value="Chromosome"/>
</dbReference>
<dbReference type="OrthoDB" id="86217at2157"/>
<dbReference type="HOGENOM" id="CLU_054697_2_0_2"/>
<dbReference type="KEGG" id="pab:PAB0337"/>
<reference evidence="1 3" key="4">
    <citation type="journal article" date="2003" name="Mol. Microbiol.">
        <title>An integrated analysis of the genome of the hyperthermophilic archaeon Pyrococcus abyssi.</title>
        <authorList>
            <person name="Cohen G."/>
            <person name="Barbe V."/>
            <person name="Flament D."/>
            <person name="Galperin M."/>
            <person name="Heilig R."/>
            <person name="Ripp R."/>
            <person name="Lecompte O."/>
            <person name="Prieur D."/>
            <person name="Poch O."/>
            <person name="Quellerou J."/>
            <person name="Thierry J.C."/>
            <person name="Van der Oost J."/>
            <person name="Weissenbach J."/>
            <person name="Zivanovic Y."/>
            <person name="Forterre P."/>
        </authorList>
    </citation>
    <scope>NUCLEOTIDE SEQUENCE [LARGE SCALE GENOMIC DNA]</scope>
    <source>
        <strain evidence="3">GE5 / Orsay</strain>
        <strain evidence="1">Orsay</strain>
    </source>
</reference>
<evidence type="ECO:0000313" key="1">
    <source>
        <dbReference type="EMBL" id="CAB49420.1"/>
    </source>
</evidence>
<dbReference type="AlphaFoldDB" id="Q9V1C9"/>
<keyword evidence="3" id="KW-1185">Reference proteome</keyword>
<gene>
    <name evidence="1" type="ordered locus">PAB0337</name>
</gene>
<proteinExistence type="predicted"/>
<reference evidence="2 4" key="5">
    <citation type="journal article" date="2012" name="Curr. Microbiol.">
        <title>Re-annotation of two hyperthermophilic archaea Pyrococcus abyssi GE5 and Pyrococcus furiosus DSM 3638.</title>
        <authorList>
            <person name="Gao J."/>
            <person name="Wang J."/>
        </authorList>
    </citation>
    <scope>GENOME REANNOTATION</scope>
    <source>
        <strain evidence="2">GE5</strain>
        <strain evidence="4">GE5 / Orsay</strain>
    </source>
</reference>
<sequence length="361" mass="40765">MRSLLSILLISILVLSALPAQAQVKNVIILVSDNEADLTLAEKIGELIQAKVVVTPWGIYNESVSAEIAEKNPSLVLIIGGPKAVSPQYEEDFQSLGISYVRRWGETRVETAISVIKFLKKDYPWLFKNAKLALVYGWDLAGIHKVRELMKRENVIPIYLSRNSSSVPINWSGRFIVVETPFSAGIFKKIRIPNPIIVKANVTKEITWDAIERAEKAIIRAKRIIELTDIPQEKRLEIANRLLSKAKEAYSTGDYIRAYNLANAARSIADSIVSMGMFSKPRIRLPMKLQIQMQLRLLKMLTMRLESQGIDVKPVKELIAKAEDALKRGDLNEAMKYLNEAKELIRQIHRGRVGWRGKGKP</sequence>
<evidence type="ECO:0008006" key="5">
    <source>
        <dbReference type="Google" id="ProtNLM"/>
    </source>
</evidence>
<evidence type="ECO:0000313" key="3">
    <source>
        <dbReference type="Proteomes" id="UP000000810"/>
    </source>
</evidence>
<protein>
    <recommendedName>
        <fullName evidence="5">Cell wall-binding repeat 2 family protein</fullName>
    </recommendedName>
</protein>
<organism evidence="1 3">
    <name type="scientific">Pyrococcus abyssi (strain GE5 / Orsay)</name>
    <dbReference type="NCBI Taxonomy" id="272844"/>
    <lineage>
        <taxon>Archaea</taxon>
        <taxon>Methanobacteriati</taxon>
        <taxon>Methanobacteriota</taxon>
        <taxon>Thermococci</taxon>
        <taxon>Thermococcales</taxon>
        <taxon>Thermococcaceae</taxon>
        <taxon>Pyrococcus</taxon>
    </lineage>
</organism>